<feature type="non-terminal residue" evidence="2">
    <location>
        <position position="1"/>
    </location>
</feature>
<keyword evidence="1" id="KW-0472">Membrane</keyword>
<reference evidence="2 3" key="1">
    <citation type="journal article" date="2023" name="Plants (Basel)">
        <title>Bridging the Gap: Combining Genomics and Transcriptomics Approaches to Understand Stylosanthes scabra, an Orphan Legume from the Brazilian Caatinga.</title>
        <authorList>
            <person name="Ferreira-Neto J.R.C."/>
            <person name="da Silva M.D."/>
            <person name="Binneck E."/>
            <person name="de Melo N.F."/>
            <person name="da Silva R.H."/>
            <person name="de Melo A.L.T.M."/>
            <person name="Pandolfi V."/>
            <person name="Bustamante F.O."/>
            <person name="Brasileiro-Vidal A.C."/>
            <person name="Benko-Iseppon A.M."/>
        </authorList>
    </citation>
    <scope>NUCLEOTIDE SEQUENCE [LARGE SCALE GENOMIC DNA]</scope>
    <source>
        <tissue evidence="2">Leaves</tissue>
    </source>
</reference>
<accession>A0ABU7A0M2</accession>
<evidence type="ECO:0000313" key="2">
    <source>
        <dbReference type="EMBL" id="MED6227561.1"/>
    </source>
</evidence>
<keyword evidence="1" id="KW-1133">Transmembrane helix</keyword>
<feature type="non-terminal residue" evidence="2">
    <location>
        <position position="106"/>
    </location>
</feature>
<dbReference type="Proteomes" id="UP001341840">
    <property type="component" value="Unassembled WGS sequence"/>
</dbReference>
<evidence type="ECO:0000313" key="3">
    <source>
        <dbReference type="Proteomes" id="UP001341840"/>
    </source>
</evidence>
<gene>
    <name evidence="2" type="ORF">PIB30_114839</name>
</gene>
<keyword evidence="1" id="KW-0812">Transmembrane</keyword>
<feature type="transmembrane region" description="Helical" evidence="1">
    <location>
        <begin position="56"/>
        <end position="75"/>
    </location>
</feature>
<evidence type="ECO:0000256" key="1">
    <source>
        <dbReference type="SAM" id="Phobius"/>
    </source>
</evidence>
<name>A0ABU7A0M2_9FABA</name>
<organism evidence="2 3">
    <name type="scientific">Stylosanthes scabra</name>
    <dbReference type="NCBI Taxonomy" id="79078"/>
    <lineage>
        <taxon>Eukaryota</taxon>
        <taxon>Viridiplantae</taxon>
        <taxon>Streptophyta</taxon>
        <taxon>Embryophyta</taxon>
        <taxon>Tracheophyta</taxon>
        <taxon>Spermatophyta</taxon>
        <taxon>Magnoliopsida</taxon>
        <taxon>eudicotyledons</taxon>
        <taxon>Gunneridae</taxon>
        <taxon>Pentapetalae</taxon>
        <taxon>rosids</taxon>
        <taxon>fabids</taxon>
        <taxon>Fabales</taxon>
        <taxon>Fabaceae</taxon>
        <taxon>Papilionoideae</taxon>
        <taxon>50 kb inversion clade</taxon>
        <taxon>dalbergioids sensu lato</taxon>
        <taxon>Dalbergieae</taxon>
        <taxon>Pterocarpus clade</taxon>
        <taxon>Stylosanthes</taxon>
    </lineage>
</organism>
<proteinExistence type="predicted"/>
<comment type="caution">
    <text evidence="2">The sequence shown here is derived from an EMBL/GenBank/DDBJ whole genome shotgun (WGS) entry which is preliminary data.</text>
</comment>
<dbReference type="EMBL" id="JASCZI010283031">
    <property type="protein sequence ID" value="MED6227561.1"/>
    <property type="molecule type" value="Genomic_DNA"/>
</dbReference>
<protein>
    <submittedName>
        <fullName evidence="2">Uncharacterized protein</fullName>
    </submittedName>
</protein>
<keyword evidence="3" id="KW-1185">Reference proteome</keyword>
<sequence length="106" mass="12436">HLHRCTAIMALHQSHHNSMHLGDFKHMQYPKIFMDMGSTFSHNNYIPMGTSMCKLFHHWLASILILHGMLLWRLCSCYLGRFLPRPQEPAIAFLLRHVNCFLACIF</sequence>